<evidence type="ECO:0000313" key="2">
    <source>
        <dbReference type="Proteomes" id="UP000017559"/>
    </source>
</evidence>
<proteinExistence type="predicted"/>
<dbReference type="AlphaFoldDB" id="V2XL78"/>
<dbReference type="HOGENOM" id="CLU_2729190_0_0_1"/>
<dbReference type="EMBL" id="AWSO01000219">
    <property type="protein sequence ID" value="ESK93230.1"/>
    <property type="molecule type" value="Genomic_DNA"/>
</dbReference>
<protein>
    <submittedName>
        <fullName evidence="1">Uncharacterized protein</fullName>
    </submittedName>
</protein>
<comment type="caution">
    <text evidence="1">The sequence shown here is derived from an EMBL/GenBank/DDBJ whole genome shotgun (WGS) entry which is preliminary data.</text>
</comment>
<organism evidence="1 2">
    <name type="scientific">Moniliophthora roreri (strain MCA 2997)</name>
    <name type="common">Cocoa frosty pod rot fungus</name>
    <name type="synonym">Crinipellis roreri</name>
    <dbReference type="NCBI Taxonomy" id="1381753"/>
    <lineage>
        <taxon>Eukaryota</taxon>
        <taxon>Fungi</taxon>
        <taxon>Dikarya</taxon>
        <taxon>Basidiomycota</taxon>
        <taxon>Agaricomycotina</taxon>
        <taxon>Agaricomycetes</taxon>
        <taxon>Agaricomycetidae</taxon>
        <taxon>Agaricales</taxon>
        <taxon>Marasmiineae</taxon>
        <taxon>Marasmiaceae</taxon>
        <taxon>Moniliophthora</taxon>
    </lineage>
</organism>
<evidence type="ECO:0000313" key="1">
    <source>
        <dbReference type="EMBL" id="ESK93230.1"/>
    </source>
</evidence>
<feature type="non-terminal residue" evidence="1">
    <location>
        <position position="73"/>
    </location>
</feature>
<dbReference type="KEGG" id="mrr:Moror_14615"/>
<reference evidence="1 2" key="1">
    <citation type="journal article" date="2014" name="BMC Genomics">
        <title>Genome and secretome analysis of the hemibiotrophic fungal pathogen, Moniliophthora roreri, which causes frosty pod rot disease of cacao: mechanisms of the biotrophic and necrotrophic phases.</title>
        <authorList>
            <person name="Meinhardt L.W."/>
            <person name="Costa G.G.L."/>
            <person name="Thomazella D.P.T."/>
            <person name="Teixeira P.J.P.L."/>
            <person name="Carazzolle M.F."/>
            <person name="Schuster S.C."/>
            <person name="Carlson J.E."/>
            <person name="Guiltinan M.J."/>
            <person name="Mieczkowski P."/>
            <person name="Farmer A."/>
            <person name="Ramaraj T."/>
            <person name="Crozier J."/>
            <person name="Davis R.E."/>
            <person name="Shao J."/>
            <person name="Melnick R.L."/>
            <person name="Pereira G.A.G."/>
            <person name="Bailey B.A."/>
        </authorList>
    </citation>
    <scope>NUCLEOTIDE SEQUENCE [LARGE SCALE GENOMIC DNA]</scope>
    <source>
        <strain evidence="1 2">MCA 2997</strain>
    </source>
</reference>
<accession>V2XL78</accession>
<keyword evidence="2" id="KW-1185">Reference proteome</keyword>
<sequence length="73" mass="8333">MLDVYPEYSALKLHFMIYGYRYLKVRYGSTRARSRGARNAVTLDRNLEQTDIVIRAGGIMIPINELKQGVPTA</sequence>
<dbReference type="Proteomes" id="UP000017559">
    <property type="component" value="Unassembled WGS sequence"/>
</dbReference>
<gene>
    <name evidence="1" type="ORF">Moror_14615</name>
</gene>
<name>V2XL78_MONRO</name>